<dbReference type="EMBL" id="FMZQ01000005">
    <property type="protein sequence ID" value="SDC67438.1"/>
    <property type="molecule type" value="Genomic_DNA"/>
</dbReference>
<evidence type="ECO:0000256" key="3">
    <source>
        <dbReference type="ARBA" id="ARBA00019015"/>
    </source>
</evidence>
<feature type="domain" description="Flagellar basal body rod protein N-terminal" evidence="6">
    <location>
        <begin position="3"/>
        <end position="33"/>
    </location>
</feature>
<dbReference type="Pfam" id="PF07559">
    <property type="entry name" value="FlgE_D2"/>
    <property type="match status" value="1"/>
</dbReference>
<keyword evidence="10" id="KW-0966">Cell projection</keyword>
<protein>
    <recommendedName>
        <fullName evidence="3 5">Flagellar hook protein FlgE</fullName>
    </recommendedName>
</protein>
<dbReference type="InterPro" id="IPR010930">
    <property type="entry name" value="Flg_bb/hook_C_dom"/>
</dbReference>
<dbReference type="GO" id="GO:0005829">
    <property type="term" value="C:cytosol"/>
    <property type="evidence" value="ECO:0007669"/>
    <property type="project" value="TreeGrafter"/>
</dbReference>
<evidence type="ECO:0000259" key="8">
    <source>
        <dbReference type="Pfam" id="PF07559"/>
    </source>
</evidence>
<organism evidence="10 11">
    <name type="scientific">Ectopseudomonas chengduensis</name>
    <dbReference type="NCBI Taxonomy" id="489632"/>
    <lineage>
        <taxon>Bacteria</taxon>
        <taxon>Pseudomonadati</taxon>
        <taxon>Pseudomonadota</taxon>
        <taxon>Gammaproteobacteria</taxon>
        <taxon>Pseudomonadales</taxon>
        <taxon>Pseudomonadaceae</taxon>
        <taxon>Ectopseudomonas</taxon>
    </lineage>
</organism>
<proteinExistence type="inferred from homology"/>
<dbReference type="Pfam" id="PF22692">
    <property type="entry name" value="LlgE_F_G_D1"/>
    <property type="match status" value="1"/>
</dbReference>
<dbReference type="NCBIfam" id="TIGR03506">
    <property type="entry name" value="FlgEFG_subfam"/>
    <property type="match status" value="1"/>
</dbReference>
<dbReference type="InterPro" id="IPR053967">
    <property type="entry name" value="LlgE_F_G-like_D1"/>
</dbReference>
<dbReference type="InterPro" id="IPR001444">
    <property type="entry name" value="Flag_bb_rod_N"/>
</dbReference>
<comment type="subcellular location">
    <subcellularLocation>
        <location evidence="1 5">Bacterial flagellum basal body</location>
    </subcellularLocation>
</comment>
<evidence type="ECO:0000259" key="9">
    <source>
        <dbReference type="Pfam" id="PF22692"/>
    </source>
</evidence>
<feature type="domain" description="Flagellar hook protein FlgE/F/G-like D1" evidence="9">
    <location>
        <begin position="83"/>
        <end position="124"/>
    </location>
</feature>
<evidence type="ECO:0000259" key="7">
    <source>
        <dbReference type="Pfam" id="PF06429"/>
    </source>
</evidence>
<sequence>MTFNTALSGLKAASSYLNVTGNNIANTGTTGFKYSRAEFADLYASSMFGTGSNSIGSGVITSDIAQQFTQGNISYTDNSLDLAINGSGYFIVNDGGSQLYTRAGAFKVDSNGNVVNSAGNNLMGYGVDADGNLVNGVLTNLVVDTSNQEPNATSLVTQSLALNSSASIPTSSPFDSTVSTSYNWSTSVSLYDTQGNAHTMTQYFVKDASNQWSMYVLVDGRNPGDPTSTDPYQATLPFTTAGALDTDNIVFGDFGDNGDGTLSLANWIPATITDATTDPVTWGSNGAAASATGVTLDLRKASQTNTNFAVNSLAQDGYTTGQLSGLSFDETGQLFATYTNGKSEVIGQVALATFANMQGLTPVGGTAWRQSLASGEPVIGTPTSGTLGSIAAGALEDSNVDLTGQLVDLIVAQRNYQANAKTIETENAIAQTIINIR</sequence>
<dbReference type="GO" id="GO:0071978">
    <property type="term" value="P:bacterial-type flagellum-dependent swarming motility"/>
    <property type="evidence" value="ECO:0007669"/>
    <property type="project" value="TreeGrafter"/>
</dbReference>
<dbReference type="InterPro" id="IPR037925">
    <property type="entry name" value="FlgE/F/G-like"/>
</dbReference>
<evidence type="ECO:0000256" key="4">
    <source>
        <dbReference type="ARBA" id="ARBA00023143"/>
    </source>
</evidence>
<dbReference type="GeneID" id="83642426"/>
<gene>
    <name evidence="10" type="ORF">SAMN05216576_105133</name>
</gene>
<name>A0A1G6NI38_9GAMM</name>
<dbReference type="AlphaFoldDB" id="A0A1G6NI38"/>
<evidence type="ECO:0000256" key="5">
    <source>
        <dbReference type="RuleBase" id="RU362116"/>
    </source>
</evidence>
<dbReference type="SUPFAM" id="SSF117143">
    <property type="entry name" value="Flagellar hook protein flgE"/>
    <property type="match status" value="1"/>
</dbReference>
<dbReference type="Gene3D" id="2.60.98.20">
    <property type="entry name" value="Flagellar hook protein FlgE"/>
    <property type="match status" value="1"/>
</dbReference>
<dbReference type="InterPro" id="IPR011491">
    <property type="entry name" value="FlgE_D2"/>
</dbReference>
<dbReference type="GO" id="GO:0009424">
    <property type="term" value="C:bacterial-type flagellum hook"/>
    <property type="evidence" value="ECO:0007669"/>
    <property type="project" value="TreeGrafter"/>
</dbReference>
<feature type="domain" description="Flagellar basal-body/hook protein C-terminal" evidence="7">
    <location>
        <begin position="392"/>
        <end position="436"/>
    </location>
</feature>
<evidence type="ECO:0000256" key="1">
    <source>
        <dbReference type="ARBA" id="ARBA00004117"/>
    </source>
</evidence>
<keyword evidence="4 5" id="KW-0975">Bacterial flagellum</keyword>
<evidence type="ECO:0000259" key="6">
    <source>
        <dbReference type="Pfam" id="PF00460"/>
    </source>
</evidence>
<dbReference type="RefSeq" id="WP_055986480.1">
    <property type="nucleotide sequence ID" value="NZ_FMZQ01000005.1"/>
</dbReference>
<keyword evidence="10" id="KW-0969">Cilium</keyword>
<evidence type="ECO:0000313" key="11">
    <source>
        <dbReference type="Proteomes" id="UP000199467"/>
    </source>
</evidence>
<dbReference type="GO" id="GO:0009425">
    <property type="term" value="C:bacterial-type flagellum basal body"/>
    <property type="evidence" value="ECO:0007669"/>
    <property type="project" value="UniProtKB-SubCell"/>
</dbReference>
<comment type="function">
    <text evidence="5">A flexible structure which links the flagellar filament to the drive apparatus in the basal body.</text>
</comment>
<dbReference type="PANTHER" id="PTHR30435:SF1">
    <property type="entry name" value="FLAGELLAR HOOK PROTEIN FLGE"/>
    <property type="match status" value="1"/>
</dbReference>
<comment type="similarity">
    <text evidence="2 5">Belongs to the flagella basal body rod proteins family.</text>
</comment>
<keyword evidence="11" id="KW-1185">Reference proteome</keyword>
<dbReference type="InterPro" id="IPR037058">
    <property type="entry name" value="Falgellar_hook_FlgE_sf"/>
</dbReference>
<dbReference type="Pfam" id="PF00460">
    <property type="entry name" value="Flg_bb_rod"/>
    <property type="match status" value="1"/>
</dbReference>
<feature type="domain" description="Flagellar hook protein FlgE D2" evidence="8">
    <location>
        <begin position="162"/>
        <end position="318"/>
    </location>
</feature>
<evidence type="ECO:0000256" key="2">
    <source>
        <dbReference type="ARBA" id="ARBA00009677"/>
    </source>
</evidence>
<dbReference type="PANTHER" id="PTHR30435">
    <property type="entry name" value="FLAGELLAR PROTEIN"/>
    <property type="match status" value="1"/>
</dbReference>
<dbReference type="NCBIfam" id="NF004238">
    <property type="entry name" value="PRK05682.1-1"/>
    <property type="match status" value="1"/>
</dbReference>
<accession>A0A1G6NI38</accession>
<keyword evidence="10" id="KW-0282">Flagellum</keyword>
<dbReference type="InterPro" id="IPR020013">
    <property type="entry name" value="Flagellar_FlgE/F/G"/>
</dbReference>
<dbReference type="Proteomes" id="UP000199467">
    <property type="component" value="Unassembled WGS sequence"/>
</dbReference>
<dbReference type="Pfam" id="PF06429">
    <property type="entry name" value="Flg_bbr_C"/>
    <property type="match status" value="1"/>
</dbReference>
<reference evidence="11" key="1">
    <citation type="submission" date="2016-10" db="EMBL/GenBank/DDBJ databases">
        <authorList>
            <person name="Varghese N."/>
            <person name="Submissions S."/>
        </authorList>
    </citation>
    <scope>NUCLEOTIDE SEQUENCE [LARGE SCALE GENOMIC DNA]</scope>
    <source>
        <strain evidence="11">DSM 26382</strain>
    </source>
</reference>
<evidence type="ECO:0000313" key="10">
    <source>
        <dbReference type="EMBL" id="SDC67438.1"/>
    </source>
</evidence>